<reference evidence="3" key="1">
    <citation type="journal article" date="2002" name="Science">
        <title>The draft genome of Ciona intestinalis: insights into chordate and vertebrate origins.</title>
        <authorList>
            <person name="Dehal P."/>
            <person name="Satou Y."/>
            <person name="Campbell R.K."/>
            <person name="Chapman J."/>
            <person name="Degnan B."/>
            <person name="De Tomaso A."/>
            <person name="Davidson B."/>
            <person name="Di Gregorio A."/>
            <person name="Gelpke M."/>
            <person name="Goodstein D.M."/>
            <person name="Harafuji N."/>
            <person name="Hastings K.E."/>
            <person name="Ho I."/>
            <person name="Hotta K."/>
            <person name="Huang W."/>
            <person name="Kawashima T."/>
            <person name="Lemaire P."/>
            <person name="Martinez D."/>
            <person name="Meinertzhagen I.A."/>
            <person name="Necula S."/>
            <person name="Nonaka M."/>
            <person name="Putnam N."/>
            <person name="Rash S."/>
            <person name="Saiga H."/>
            <person name="Satake M."/>
            <person name="Terry A."/>
            <person name="Yamada L."/>
            <person name="Wang H.G."/>
            <person name="Awazu S."/>
            <person name="Azumi K."/>
            <person name="Boore J."/>
            <person name="Branno M."/>
            <person name="Chin-Bow S."/>
            <person name="DeSantis R."/>
            <person name="Doyle S."/>
            <person name="Francino P."/>
            <person name="Keys D.N."/>
            <person name="Haga S."/>
            <person name="Hayashi H."/>
            <person name="Hino K."/>
            <person name="Imai K.S."/>
            <person name="Inaba K."/>
            <person name="Kano S."/>
            <person name="Kobayashi K."/>
            <person name="Kobayashi M."/>
            <person name="Lee B.I."/>
            <person name="Makabe K.W."/>
            <person name="Manohar C."/>
            <person name="Matassi G."/>
            <person name="Medina M."/>
            <person name="Mochizuki Y."/>
            <person name="Mount S."/>
            <person name="Morishita T."/>
            <person name="Miura S."/>
            <person name="Nakayama A."/>
            <person name="Nishizaka S."/>
            <person name="Nomoto H."/>
            <person name="Ohta F."/>
            <person name="Oishi K."/>
            <person name="Rigoutsos I."/>
            <person name="Sano M."/>
            <person name="Sasaki A."/>
            <person name="Sasakura Y."/>
            <person name="Shoguchi E."/>
            <person name="Shin-i T."/>
            <person name="Spagnuolo A."/>
            <person name="Stainier D."/>
            <person name="Suzuki M.M."/>
            <person name="Tassy O."/>
            <person name="Takatori N."/>
            <person name="Tokuoka M."/>
            <person name="Yagi K."/>
            <person name="Yoshizaki F."/>
            <person name="Wada S."/>
            <person name="Zhang C."/>
            <person name="Hyatt P.D."/>
            <person name="Larimer F."/>
            <person name="Detter C."/>
            <person name="Doggett N."/>
            <person name="Glavina T."/>
            <person name="Hawkins T."/>
            <person name="Richardson P."/>
            <person name="Lucas S."/>
            <person name="Kohara Y."/>
            <person name="Levine M."/>
            <person name="Satoh N."/>
            <person name="Rokhsar D.S."/>
        </authorList>
    </citation>
    <scope>NUCLEOTIDE SEQUENCE [LARGE SCALE GENOMIC DNA]</scope>
</reference>
<feature type="compositionally biased region" description="Low complexity" evidence="1">
    <location>
        <begin position="33"/>
        <end position="47"/>
    </location>
</feature>
<dbReference type="Ensembl" id="ENSCINT00000000589.3">
    <property type="protein sequence ID" value="ENSCINP00000000589.3"/>
    <property type="gene ID" value="ENSCING00000000325.3"/>
</dbReference>
<reference evidence="2" key="3">
    <citation type="submission" date="2025-09" db="UniProtKB">
        <authorList>
            <consortium name="Ensembl"/>
        </authorList>
    </citation>
    <scope>IDENTIFICATION</scope>
</reference>
<keyword evidence="3" id="KW-1185">Reference proteome</keyword>
<dbReference type="AlphaFoldDB" id="F6YXS6"/>
<feature type="region of interest" description="Disordered" evidence="1">
    <location>
        <begin position="158"/>
        <end position="189"/>
    </location>
</feature>
<dbReference type="HOGENOM" id="CLU_1437477_0_0_1"/>
<evidence type="ECO:0000256" key="1">
    <source>
        <dbReference type="SAM" id="MobiDB-lite"/>
    </source>
</evidence>
<name>F6YXS6_CIOIN</name>
<dbReference type="GeneTree" id="ENSGT00390000009287"/>
<proteinExistence type="predicted"/>
<organism evidence="2 3">
    <name type="scientific">Ciona intestinalis</name>
    <name type="common">Transparent sea squirt</name>
    <name type="synonym">Ascidia intestinalis</name>
    <dbReference type="NCBI Taxonomy" id="7719"/>
    <lineage>
        <taxon>Eukaryota</taxon>
        <taxon>Metazoa</taxon>
        <taxon>Chordata</taxon>
        <taxon>Tunicata</taxon>
        <taxon>Ascidiacea</taxon>
        <taxon>Phlebobranchia</taxon>
        <taxon>Cionidae</taxon>
        <taxon>Ciona</taxon>
    </lineage>
</organism>
<feature type="compositionally biased region" description="Polar residues" evidence="1">
    <location>
        <begin position="88"/>
        <end position="100"/>
    </location>
</feature>
<feature type="compositionally biased region" description="Polar residues" evidence="1">
    <location>
        <begin position="180"/>
        <end position="189"/>
    </location>
</feature>
<evidence type="ECO:0000313" key="3">
    <source>
        <dbReference type="Proteomes" id="UP000008144"/>
    </source>
</evidence>
<sequence>MGASPPPRMPLLKHKPPVHADQPTNTLKTRHVSGSAASSTTTTSSISQDNIQPASIEDMVQHLNGLVGLTREEIELLNENPGNPPSYPSSTTGSVMSSYPPSVEPPRSRKPSALQGGIARPSSLPGRRIDRIHLSGRSRTPMMMPPSYEMKYKIPLDLQPSQFLQPPDTSSDEEDFDSFKINSGCETET</sequence>
<reference evidence="2" key="2">
    <citation type="submission" date="2025-08" db="UniProtKB">
        <authorList>
            <consortium name="Ensembl"/>
        </authorList>
    </citation>
    <scope>IDENTIFICATION</scope>
</reference>
<evidence type="ECO:0000313" key="2">
    <source>
        <dbReference type="Ensembl" id="ENSCINP00000000589.3"/>
    </source>
</evidence>
<accession>F6YXS6</accession>
<feature type="region of interest" description="Disordered" evidence="1">
    <location>
        <begin position="1"/>
        <end position="51"/>
    </location>
</feature>
<protein>
    <submittedName>
        <fullName evidence="2">Uncharacterized protein</fullName>
    </submittedName>
</protein>
<feature type="region of interest" description="Disordered" evidence="1">
    <location>
        <begin position="75"/>
        <end position="146"/>
    </location>
</feature>
<dbReference type="Proteomes" id="UP000008144">
    <property type="component" value="Unassembled WGS sequence"/>
</dbReference>
<dbReference type="InParanoid" id="F6YXS6"/>
<feature type="compositionally biased region" description="Polar residues" evidence="1">
    <location>
        <begin position="159"/>
        <end position="169"/>
    </location>
</feature>